<reference evidence="1" key="1">
    <citation type="submission" date="2020-08" db="EMBL/GenBank/DDBJ databases">
        <title>Genomic Encyclopedia of Type Strains, Phase IV (KMG-V): Genome sequencing to study the core and pangenomes of soil and plant-associated prokaryotes.</title>
        <authorList>
            <person name="Whitman W."/>
        </authorList>
    </citation>
    <scope>NUCLEOTIDE SEQUENCE</scope>
    <source>
        <strain evidence="1">M8UP15</strain>
    </source>
</reference>
<protein>
    <submittedName>
        <fullName evidence="1">NAD(P)H-dependent flavin oxidoreductase YrpB (Nitropropane dioxygenase family)</fullName>
    </submittedName>
</protein>
<sequence length="103" mass="11585">MAKAWNQTRVSEVLRIEYPIIQGPLGGLSSQRLTAAVSNFGGLGSFGAHGLEPNAIEDVIAEIRSLTVKPFAMNLWFRWKIRERMHPTLQHFAVLCRISRHTS</sequence>
<accession>A0ACC5NX72</accession>
<keyword evidence="1" id="KW-0223">Dioxygenase</keyword>
<organism evidence="1 2">
    <name type="scientific">Tunturiibacter gelidiferens</name>
    <dbReference type="NCBI Taxonomy" id="3069689"/>
    <lineage>
        <taxon>Bacteria</taxon>
        <taxon>Pseudomonadati</taxon>
        <taxon>Acidobacteriota</taxon>
        <taxon>Terriglobia</taxon>
        <taxon>Terriglobales</taxon>
        <taxon>Acidobacteriaceae</taxon>
        <taxon>Tunturiibacter</taxon>
    </lineage>
</organism>
<evidence type="ECO:0000313" key="1">
    <source>
        <dbReference type="EMBL" id="MBB5338958.1"/>
    </source>
</evidence>
<evidence type="ECO:0000313" key="2">
    <source>
        <dbReference type="Proteomes" id="UP000569005"/>
    </source>
</evidence>
<name>A0ACC5NX72_9BACT</name>
<keyword evidence="1" id="KW-0560">Oxidoreductase</keyword>
<gene>
    <name evidence="1" type="ORF">HDF13_001291</name>
</gene>
<proteinExistence type="predicted"/>
<keyword evidence="2" id="KW-1185">Reference proteome</keyword>
<dbReference type="Proteomes" id="UP000569005">
    <property type="component" value="Unassembled WGS sequence"/>
</dbReference>
<dbReference type="EMBL" id="JACHEA010000001">
    <property type="protein sequence ID" value="MBB5338958.1"/>
    <property type="molecule type" value="Genomic_DNA"/>
</dbReference>
<comment type="caution">
    <text evidence="1">The sequence shown here is derived from an EMBL/GenBank/DDBJ whole genome shotgun (WGS) entry which is preliminary data.</text>
</comment>